<dbReference type="SUPFAM" id="SSF55729">
    <property type="entry name" value="Acyl-CoA N-acyltransferases (Nat)"/>
    <property type="match status" value="1"/>
</dbReference>
<evidence type="ECO:0000313" key="4">
    <source>
        <dbReference type="EMBL" id="ARI77773.1"/>
    </source>
</evidence>
<keyword evidence="5" id="KW-1185">Reference proteome</keyword>
<gene>
    <name evidence="4" type="ORF">HM131_13340</name>
</gene>
<dbReference type="Pfam" id="PF13508">
    <property type="entry name" value="Acetyltransf_7"/>
    <property type="match status" value="1"/>
</dbReference>
<evidence type="ECO:0000256" key="2">
    <source>
        <dbReference type="ARBA" id="ARBA00023315"/>
    </source>
</evidence>
<proteinExistence type="predicted"/>
<dbReference type="PROSITE" id="PS51186">
    <property type="entry name" value="GNAT"/>
    <property type="match status" value="2"/>
</dbReference>
<evidence type="ECO:0000313" key="5">
    <source>
        <dbReference type="Proteomes" id="UP000192527"/>
    </source>
</evidence>
<protein>
    <submittedName>
        <fullName evidence="4">GNAT family N-acetyltransferase</fullName>
    </submittedName>
</protein>
<dbReference type="AlphaFoldDB" id="A0A1W5ZWW9"/>
<dbReference type="InterPro" id="IPR016181">
    <property type="entry name" value="Acyl_CoA_acyltransferase"/>
</dbReference>
<keyword evidence="1 4" id="KW-0808">Transferase</keyword>
<reference evidence="4 5" key="1">
    <citation type="submission" date="2017-04" db="EMBL/GenBank/DDBJ databases">
        <title>The whole genome sequencing and assembly of Halobacillus mangrovi strain.</title>
        <authorList>
            <person name="Lee S.-J."/>
            <person name="Park M.-K."/>
            <person name="Kim J.-Y."/>
            <person name="Lee Y.-J."/>
            <person name="Yi H."/>
            <person name="Bahn Y.-S."/>
            <person name="Kim J.F."/>
            <person name="Lee D.-W."/>
        </authorList>
    </citation>
    <scope>NUCLEOTIDE SEQUENCE [LARGE SCALE GENOMIC DNA]</scope>
    <source>
        <strain evidence="4 5">KTB 131</strain>
    </source>
</reference>
<dbReference type="InterPro" id="IPR000182">
    <property type="entry name" value="GNAT_dom"/>
</dbReference>
<dbReference type="CDD" id="cd04301">
    <property type="entry name" value="NAT_SF"/>
    <property type="match status" value="2"/>
</dbReference>
<dbReference type="PANTHER" id="PTHR43420:SF12">
    <property type="entry name" value="N-ACETYLTRANSFERASE DOMAIN-CONTAINING PROTEIN"/>
    <property type="match status" value="1"/>
</dbReference>
<dbReference type="PANTHER" id="PTHR43420">
    <property type="entry name" value="ACETYLTRANSFERASE"/>
    <property type="match status" value="1"/>
</dbReference>
<evidence type="ECO:0000256" key="1">
    <source>
        <dbReference type="ARBA" id="ARBA00022679"/>
    </source>
</evidence>
<dbReference type="GO" id="GO:0016747">
    <property type="term" value="F:acyltransferase activity, transferring groups other than amino-acyl groups"/>
    <property type="evidence" value="ECO:0007669"/>
    <property type="project" value="InterPro"/>
</dbReference>
<sequence length="295" mass="34086">MMSPLSHPTIKKKTVLNPEEFIEVTELEKLCVEHEPVTLKLELDYKRGHLRTESEQNNEFLYYDEDLLIGYIGICQFGGEALEINGMVHPEYRRQGVFSELFSYVKEEWERRESLEMLLLNDSKSPAGQAFIQTQGAEYEHSEHDMYLTTVPGDMNTTGKLTLRKATNEDAKEIAAQNAIYFQMDETRLTLPEEEEKHGVEIYMAEREERSVGKVHLEISEDKGGIYGLGVLPEERRKGYGRAIIMDAVNKLREKQVNKIMLQVVVDNKNALLLYQSCGFTIASTMDYYKLRKRK</sequence>
<feature type="domain" description="N-acetyltransferase" evidence="3">
    <location>
        <begin position="161"/>
        <end position="295"/>
    </location>
</feature>
<accession>A0A1W5ZWW9</accession>
<dbReference type="Gene3D" id="3.40.630.30">
    <property type="match status" value="2"/>
</dbReference>
<dbReference type="Pfam" id="PF00583">
    <property type="entry name" value="Acetyltransf_1"/>
    <property type="match status" value="1"/>
</dbReference>
<feature type="domain" description="N-acetyltransferase" evidence="3">
    <location>
        <begin position="8"/>
        <end position="158"/>
    </location>
</feature>
<dbReference type="Proteomes" id="UP000192527">
    <property type="component" value="Chromosome"/>
</dbReference>
<dbReference type="OrthoDB" id="7163760at2"/>
<organism evidence="4 5">
    <name type="scientific">Halobacillus mangrovi</name>
    <dbReference type="NCBI Taxonomy" id="402384"/>
    <lineage>
        <taxon>Bacteria</taxon>
        <taxon>Bacillati</taxon>
        <taxon>Bacillota</taxon>
        <taxon>Bacilli</taxon>
        <taxon>Bacillales</taxon>
        <taxon>Bacillaceae</taxon>
        <taxon>Halobacillus</taxon>
    </lineage>
</organism>
<evidence type="ECO:0000259" key="3">
    <source>
        <dbReference type="PROSITE" id="PS51186"/>
    </source>
</evidence>
<dbReference type="EMBL" id="CP020772">
    <property type="protein sequence ID" value="ARI77773.1"/>
    <property type="molecule type" value="Genomic_DNA"/>
</dbReference>
<dbReference type="InterPro" id="IPR050680">
    <property type="entry name" value="YpeA/RimI_acetyltransf"/>
</dbReference>
<dbReference type="STRING" id="402384.HM131_13340"/>
<keyword evidence="2" id="KW-0012">Acyltransferase</keyword>
<dbReference type="KEGG" id="hmn:HM131_13340"/>
<name>A0A1W5ZWW9_9BACI</name>